<evidence type="ECO:0000259" key="6">
    <source>
        <dbReference type="PROSITE" id="PS50885"/>
    </source>
</evidence>
<comment type="catalytic activity">
    <reaction evidence="3">
        <text>2 GTP = 3',3'-c-di-GMP + 2 diphosphate</text>
        <dbReference type="Rhea" id="RHEA:24898"/>
        <dbReference type="ChEBI" id="CHEBI:33019"/>
        <dbReference type="ChEBI" id="CHEBI:37565"/>
        <dbReference type="ChEBI" id="CHEBI:58805"/>
        <dbReference type="EC" id="2.7.7.65"/>
    </reaction>
</comment>
<evidence type="ECO:0000256" key="1">
    <source>
        <dbReference type="ARBA" id="ARBA00001946"/>
    </source>
</evidence>
<dbReference type="CDD" id="cd01949">
    <property type="entry name" value="GGDEF"/>
    <property type="match status" value="1"/>
</dbReference>
<dbReference type="RefSeq" id="WP_054962329.1">
    <property type="nucleotide sequence ID" value="NZ_LLEI02000075.1"/>
</dbReference>
<name>A0A177XVK1_9VIBR</name>
<dbReference type="PROSITE" id="PS50885">
    <property type="entry name" value="HAMP"/>
    <property type="match status" value="1"/>
</dbReference>
<dbReference type="Pfam" id="PF00990">
    <property type="entry name" value="GGDEF"/>
    <property type="match status" value="1"/>
</dbReference>
<evidence type="ECO:0000313" key="8">
    <source>
        <dbReference type="EMBL" id="OAJ92597.1"/>
    </source>
</evidence>
<reference evidence="8 9" key="1">
    <citation type="journal article" date="2016" name="Syst. Appl. Microbiol.">
        <title>Vibrio bivalvicida sp. nov., a novel larval pathogen for bivalve molluscs reared in a hatchery.</title>
        <authorList>
            <person name="Dubert J."/>
            <person name="Romalde J.L."/>
            <person name="Prado S."/>
            <person name="Barja J.L."/>
        </authorList>
    </citation>
    <scope>NUCLEOTIDE SEQUENCE [LARGE SCALE GENOMIC DNA]</scope>
    <source>
        <strain evidence="8 9">605</strain>
    </source>
</reference>
<dbReference type="PANTHER" id="PTHR45138">
    <property type="entry name" value="REGULATORY COMPONENTS OF SENSORY TRANSDUCTION SYSTEM"/>
    <property type="match status" value="1"/>
</dbReference>
<dbReference type="Proteomes" id="UP000078406">
    <property type="component" value="Unassembled WGS sequence"/>
</dbReference>
<dbReference type="Gene3D" id="6.10.340.10">
    <property type="match status" value="1"/>
</dbReference>
<comment type="cofactor">
    <cofactor evidence="1">
        <name>Mg(2+)</name>
        <dbReference type="ChEBI" id="CHEBI:18420"/>
    </cofactor>
</comment>
<dbReference type="FunFam" id="3.30.70.270:FF:000001">
    <property type="entry name" value="Diguanylate cyclase domain protein"/>
    <property type="match status" value="1"/>
</dbReference>
<evidence type="ECO:0000256" key="5">
    <source>
        <dbReference type="SAM" id="Phobius"/>
    </source>
</evidence>
<dbReference type="PROSITE" id="PS50887">
    <property type="entry name" value="GGDEF"/>
    <property type="match status" value="1"/>
</dbReference>
<dbReference type="Pfam" id="PF00672">
    <property type="entry name" value="HAMP"/>
    <property type="match status" value="1"/>
</dbReference>
<dbReference type="NCBIfam" id="TIGR00254">
    <property type="entry name" value="GGDEF"/>
    <property type="match status" value="1"/>
</dbReference>
<dbReference type="EMBL" id="LLEI02000075">
    <property type="protein sequence ID" value="OAJ92597.1"/>
    <property type="molecule type" value="Genomic_DNA"/>
</dbReference>
<dbReference type="EC" id="2.7.7.65" evidence="2"/>
<dbReference type="GO" id="GO:1902201">
    <property type="term" value="P:negative regulation of bacterial-type flagellum-dependent cell motility"/>
    <property type="evidence" value="ECO:0007669"/>
    <property type="project" value="TreeGrafter"/>
</dbReference>
<dbReference type="InterPro" id="IPR000160">
    <property type="entry name" value="GGDEF_dom"/>
</dbReference>
<feature type="transmembrane region" description="Helical" evidence="5">
    <location>
        <begin position="20"/>
        <end position="39"/>
    </location>
</feature>
<dbReference type="InterPro" id="IPR029787">
    <property type="entry name" value="Nucleotide_cyclase"/>
</dbReference>
<protein>
    <recommendedName>
        <fullName evidence="2">diguanylate cyclase</fullName>
        <ecNumber evidence="2">2.7.7.65</ecNumber>
    </recommendedName>
</protein>
<organism evidence="8 9">
    <name type="scientific">Vibrio bivalvicida</name>
    <dbReference type="NCBI Taxonomy" id="1276888"/>
    <lineage>
        <taxon>Bacteria</taxon>
        <taxon>Pseudomonadati</taxon>
        <taxon>Pseudomonadota</taxon>
        <taxon>Gammaproteobacteria</taxon>
        <taxon>Vibrionales</taxon>
        <taxon>Vibrionaceae</taxon>
        <taxon>Vibrio</taxon>
        <taxon>Vibrio oreintalis group</taxon>
    </lineage>
</organism>
<dbReference type="InterPro" id="IPR003660">
    <property type="entry name" value="HAMP_dom"/>
</dbReference>
<accession>A0A177XVK1</accession>
<dbReference type="InterPro" id="IPR050469">
    <property type="entry name" value="Diguanylate_Cyclase"/>
</dbReference>
<dbReference type="SMART" id="SM00267">
    <property type="entry name" value="GGDEF"/>
    <property type="match status" value="1"/>
</dbReference>
<keyword evidence="4" id="KW-0175">Coiled coil</keyword>
<dbReference type="SMART" id="SM00304">
    <property type="entry name" value="HAMP"/>
    <property type="match status" value="1"/>
</dbReference>
<dbReference type="InterPro" id="IPR043128">
    <property type="entry name" value="Rev_trsase/Diguanyl_cyclase"/>
</dbReference>
<gene>
    <name evidence="8" type="ORF">APB76_19930</name>
</gene>
<feature type="domain" description="HAMP" evidence="6">
    <location>
        <begin position="322"/>
        <end position="374"/>
    </location>
</feature>
<dbReference type="GO" id="GO:0052621">
    <property type="term" value="F:diguanylate cyclase activity"/>
    <property type="evidence" value="ECO:0007669"/>
    <property type="project" value="UniProtKB-EC"/>
</dbReference>
<dbReference type="GO" id="GO:0043709">
    <property type="term" value="P:cell adhesion involved in single-species biofilm formation"/>
    <property type="evidence" value="ECO:0007669"/>
    <property type="project" value="TreeGrafter"/>
</dbReference>
<dbReference type="SUPFAM" id="SSF158472">
    <property type="entry name" value="HAMP domain-like"/>
    <property type="match status" value="1"/>
</dbReference>
<keyword evidence="5" id="KW-1133">Transmembrane helix</keyword>
<evidence type="ECO:0000313" key="9">
    <source>
        <dbReference type="Proteomes" id="UP000078406"/>
    </source>
</evidence>
<proteinExistence type="predicted"/>
<evidence type="ECO:0000259" key="7">
    <source>
        <dbReference type="PROSITE" id="PS50887"/>
    </source>
</evidence>
<evidence type="ECO:0000256" key="3">
    <source>
        <dbReference type="ARBA" id="ARBA00034247"/>
    </source>
</evidence>
<evidence type="ECO:0000256" key="4">
    <source>
        <dbReference type="SAM" id="Coils"/>
    </source>
</evidence>
<dbReference type="CDD" id="cd06225">
    <property type="entry name" value="HAMP"/>
    <property type="match status" value="1"/>
</dbReference>
<dbReference type="GO" id="GO:0005886">
    <property type="term" value="C:plasma membrane"/>
    <property type="evidence" value="ECO:0007669"/>
    <property type="project" value="TreeGrafter"/>
</dbReference>
<comment type="caution">
    <text evidence="8">The sequence shown here is derived from an EMBL/GenBank/DDBJ whole genome shotgun (WGS) entry which is preliminary data.</text>
</comment>
<feature type="coiled-coil region" evidence="4">
    <location>
        <begin position="366"/>
        <end position="407"/>
    </location>
</feature>
<dbReference type="Gene3D" id="3.30.70.270">
    <property type="match status" value="1"/>
</dbReference>
<feature type="domain" description="GGDEF" evidence="7">
    <location>
        <begin position="435"/>
        <end position="572"/>
    </location>
</feature>
<dbReference type="GO" id="GO:0007165">
    <property type="term" value="P:signal transduction"/>
    <property type="evidence" value="ECO:0007669"/>
    <property type="project" value="InterPro"/>
</dbReference>
<sequence>MPINKTFKPTGIGIRQKITVILLTIIMLSLVITGSIYHFKSQKSIEMVVVNHLKTVANNKRNAVFQIVKKYQERIALVSSRTQMRIALNKFSQSEVRDERATHIGKIYKIITDAKASIKNIQNIIVTNVDAQVVTSSSNINANGEIKRQLLPAKEKRFAIAFELNEETDVTTLFIAQRLLLDGHLIGYVILEMGLSDFAVVTDTRFGLGSSEETTLVYHEPNTGHITPIYPEALTLGYEQKSWVDPFVLVRQRDDDITTYIDHKGHDVLAVAYAFKELNLGLVYKIDHADALGIISEQRQFLIVSSLATALVGGIVVLILSRTITKPIIDLTYVASMIANGDLSQRIHHFTKDELGMLAHAFNQMADKLIDANQVLEQRVNEKTLELFQANESLARLNRDLELLSLKDALTGISNRRAFDALLEEEWIRCHRDGTYLGLIMIDIDFFKRFNDSLGHSAGDACLKQVASILDQTVHRNSDMVARYGGEEFVILLPNTPLADVISVAHRVQEAIEQGKIIHPDSPISSHITLSIGLGSTVPERNVSPQRFLETVDATLYLSKDKGRNTISTTQDM</sequence>
<evidence type="ECO:0000256" key="2">
    <source>
        <dbReference type="ARBA" id="ARBA00012528"/>
    </source>
</evidence>
<dbReference type="AlphaFoldDB" id="A0A177XVK1"/>
<dbReference type="PANTHER" id="PTHR45138:SF9">
    <property type="entry name" value="DIGUANYLATE CYCLASE DGCM-RELATED"/>
    <property type="match status" value="1"/>
</dbReference>
<keyword evidence="5" id="KW-0812">Transmembrane</keyword>
<dbReference type="SUPFAM" id="SSF55073">
    <property type="entry name" value="Nucleotide cyclase"/>
    <property type="match status" value="1"/>
</dbReference>
<keyword evidence="5" id="KW-0472">Membrane</keyword>